<evidence type="ECO:0000313" key="2">
    <source>
        <dbReference type="EMBL" id="MFF0003558.1"/>
    </source>
</evidence>
<sequence length="81" mass="9035">MSLKDVDTALFAAFIRFTVYELKRVGREAQLTAPATAVREVVALAPSRSRRASLQPASDQGRESRYRKERFGRAGSAYPMT</sequence>
<gene>
    <name evidence="2" type="ORF">ACFYQT_08895</name>
</gene>
<feature type="region of interest" description="Disordered" evidence="1">
    <location>
        <begin position="46"/>
        <end position="81"/>
    </location>
</feature>
<accession>A0ABW6MSK1</accession>
<keyword evidence="3" id="KW-1185">Reference proteome</keyword>
<name>A0ABW6MSK1_9ACTN</name>
<evidence type="ECO:0000256" key="1">
    <source>
        <dbReference type="SAM" id="MobiDB-lite"/>
    </source>
</evidence>
<protein>
    <submittedName>
        <fullName evidence="2">Uncharacterized protein</fullName>
    </submittedName>
</protein>
<comment type="caution">
    <text evidence="2">The sequence shown here is derived from an EMBL/GenBank/DDBJ whole genome shotgun (WGS) entry which is preliminary data.</text>
</comment>
<proteinExistence type="predicted"/>
<organism evidence="2 3">
    <name type="scientific">Streptomyces tibetensis</name>
    <dbReference type="NCBI Taxonomy" id="2382123"/>
    <lineage>
        <taxon>Bacteria</taxon>
        <taxon>Bacillati</taxon>
        <taxon>Actinomycetota</taxon>
        <taxon>Actinomycetes</taxon>
        <taxon>Kitasatosporales</taxon>
        <taxon>Streptomycetaceae</taxon>
        <taxon>Streptomyces</taxon>
    </lineage>
</organism>
<feature type="compositionally biased region" description="Basic and acidic residues" evidence="1">
    <location>
        <begin position="60"/>
        <end position="72"/>
    </location>
</feature>
<evidence type="ECO:0000313" key="3">
    <source>
        <dbReference type="Proteomes" id="UP001601422"/>
    </source>
</evidence>
<dbReference type="RefSeq" id="WP_362051566.1">
    <property type="nucleotide sequence ID" value="NZ_JBEXVS010000025.1"/>
</dbReference>
<reference evidence="2 3" key="1">
    <citation type="submission" date="2024-10" db="EMBL/GenBank/DDBJ databases">
        <title>The Natural Products Discovery Center: Release of the First 8490 Sequenced Strains for Exploring Actinobacteria Biosynthetic Diversity.</title>
        <authorList>
            <person name="Kalkreuter E."/>
            <person name="Kautsar S.A."/>
            <person name="Yang D."/>
            <person name="Bader C.D."/>
            <person name="Teijaro C.N."/>
            <person name="Fluegel L."/>
            <person name="Davis C.M."/>
            <person name="Simpson J.R."/>
            <person name="Lauterbach L."/>
            <person name="Steele A.D."/>
            <person name="Gui C."/>
            <person name="Meng S."/>
            <person name="Li G."/>
            <person name="Viehrig K."/>
            <person name="Ye F."/>
            <person name="Su P."/>
            <person name="Kiefer A.F."/>
            <person name="Nichols A."/>
            <person name="Cepeda A.J."/>
            <person name="Yan W."/>
            <person name="Fan B."/>
            <person name="Jiang Y."/>
            <person name="Adhikari A."/>
            <person name="Zheng C.-J."/>
            <person name="Schuster L."/>
            <person name="Cowan T.M."/>
            <person name="Smanski M.J."/>
            <person name="Chevrette M.G."/>
            <person name="De Carvalho L.P.S."/>
            <person name="Shen B."/>
        </authorList>
    </citation>
    <scope>NUCLEOTIDE SEQUENCE [LARGE SCALE GENOMIC DNA]</scope>
    <source>
        <strain evidence="2 3">NPDC005497</strain>
    </source>
</reference>
<dbReference type="Proteomes" id="UP001601422">
    <property type="component" value="Unassembled WGS sequence"/>
</dbReference>
<dbReference type="EMBL" id="JBIAJP010000001">
    <property type="protein sequence ID" value="MFF0003558.1"/>
    <property type="molecule type" value="Genomic_DNA"/>
</dbReference>